<proteinExistence type="predicted"/>
<gene>
    <name evidence="2" type="ORF">P3T76_010656</name>
</gene>
<keyword evidence="3" id="KW-1185">Reference proteome</keyword>
<evidence type="ECO:0000313" key="3">
    <source>
        <dbReference type="Proteomes" id="UP001259832"/>
    </source>
</evidence>
<feature type="signal peptide" evidence="1">
    <location>
        <begin position="1"/>
        <end position="22"/>
    </location>
</feature>
<comment type="caution">
    <text evidence="2">The sequence shown here is derived from an EMBL/GenBank/DDBJ whole genome shotgun (WGS) entry which is preliminary data.</text>
</comment>
<dbReference type="Proteomes" id="UP001259832">
    <property type="component" value="Unassembled WGS sequence"/>
</dbReference>
<organism evidence="2 3">
    <name type="scientific">Phytophthora citrophthora</name>
    <dbReference type="NCBI Taxonomy" id="4793"/>
    <lineage>
        <taxon>Eukaryota</taxon>
        <taxon>Sar</taxon>
        <taxon>Stramenopiles</taxon>
        <taxon>Oomycota</taxon>
        <taxon>Peronosporomycetes</taxon>
        <taxon>Peronosporales</taxon>
        <taxon>Peronosporaceae</taxon>
        <taxon>Phytophthora</taxon>
    </lineage>
</organism>
<keyword evidence="1" id="KW-0732">Signal</keyword>
<evidence type="ECO:0008006" key="4">
    <source>
        <dbReference type="Google" id="ProtNLM"/>
    </source>
</evidence>
<protein>
    <recommendedName>
        <fullName evidence="4">RxLR effector protein</fullName>
    </recommendedName>
</protein>
<evidence type="ECO:0000256" key="1">
    <source>
        <dbReference type="SAM" id="SignalP"/>
    </source>
</evidence>
<reference evidence="2" key="1">
    <citation type="submission" date="2023-08" db="EMBL/GenBank/DDBJ databases">
        <title>Reference Genome Resource for the Citrus Pathogen Phytophthora citrophthora.</title>
        <authorList>
            <person name="Moller H."/>
            <person name="Coetzee B."/>
            <person name="Rose L.J."/>
            <person name="Van Niekerk J.M."/>
        </authorList>
    </citation>
    <scope>NUCLEOTIDE SEQUENCE</scope>
    <source>
        <strain evidence="2">STE-U-9442</strain>
    </source>
</reference>
<dbReference type="EMBL" id="JASMQC010000023">
    <property type="protein sequence ID" value="KAK1935431.1"/>
    <property type="molecule type" value="Genomic_DNA"/>
</dbReference>
<name>A0AAD9GBQ1_9STRA</name>
<dbReference type="AlphaFoldDB" id="A0AAD9GBQ1"/>
<evidence type="ECO:0000313" key="2">
    <source>
        <dbReference type="EMBL" id="KAK1935431.1"/>
    </source>
</evidence>
<sequence length="190" mass="21421">MSSIYRVFLLAVFTLLCGFSNAADSRGRLLRVVDSTEERGGGFPSYLKESFMRWRIDSKIKSWVRKQRTDEYVLSRLGLSALTGKELVNAPKYSHFQDFKVGMWLKEEASTTSVFNTLGLNNVADGALTKADGFGTYAKYVMTLGENAHNYDISKWKELFGGGSLELLKIKRQLLTAVKRNQLEINLMLG</sequence>
<accession>A0AAD9GBQ1</accession>
<feature type="chain" id="PRO_5041924748" description="RxLR effector protein" evidence="1">
    <location>
        <begin position="23"/>
        <end position="190"/>
    </location>
</feature>